<feature type="domain" description="Small ribosomal subunit protein uS10" evidence="5">
    <location>
        <begin position="82"/>
        <end position="179"/>
    </location>
</feature>
<evidence type="ECO:0000256" key="2">
    <source>
        <dbReference type="ARBA" id="ARBA00022980"/>
    </source>
</evidence>
<dbReference type="RefSeq" id="XP_052943510.1">
    <property type="nucleotide sequence ID" value="XM_053090077.1"/>
</dbReference>
<evidence type="ECO:0000313" key="6">
    <source>
        <dbReference type="EMBL" id="KAI9633733.1"/>
    </source>
</evidence>
<reference evidence="6" key="1">
    <citation type="journal article" date="2022" name="G3 (Bethesda)">
        <title>High quality genome of the basidiomycete yeast Dioszegia hungarica PDD-24b-2 isolated from cloud water.</title>
        <authorList>
            <person name="Jarrige D."/>
            <person name="Haridas S."/>
            <person name="Bleykasten-Grosshans C."/>
            <person name="Joly M."/>
            <person name="Nadalig T."/>
            <person name="Sancelme M."/>
            <person name="Vuilleumier S."/>
            <person name="Grigoriev I.V."/>
            <person name="Amato P."/>
            <person name="Bringel F."/>
        </authorList>
    </citation>
    <scope>NUCLEOTIDE SEQUENCE</scope>
    <source>
        <strain evidence="6">PDD-24b-2</strain>
    </source>
</reference>
<dbReference type="SMART" id="SM01403">
    <property type="entry name" value="Ribosomal_S10"/>
    <property type="match status" value="1"/>
</dbReference>
<protein>
    <submittedName>
        <fullName evidence="6">37S ribosomal protein S10, mitochondrial</fullName>
    </submittedName>
</protein>
<dbReference type="EMBL" id="JAKWFO010000008">
    <property type="protein sequence ID" value="KAI9633733.1"/>
    <property type="molecule type" value="Genomic_DNA"/>
</dbReference>
<dbReference type="GO" id="GO:1990904">
    <property type="term" value="C:ribonucleoprotein complex"/>
    <property type="evidence" value="ECO:0007669"/>
    <property type="project" value="UniProtKB-KW"/>
</dbReference>
<dbReference type="SUPFAM" id="SSF54999">
    <property type="entry name" value="Ribosomal protein S10"/>
    <property type="match status" value="1"/>
</dbReference>
<sequence>MSGFIASSIASSSRRRIASVRPSGVISKGISTTPSAHLDLAPAGTNSVEPPAAAALTQSRVQLLSFPKLTPLPRPHGIHVASLHLAAHHPYPLDLYTSFSLHAAHSLGIPTSNPASLPTVTSLYTVPKSPFVHKKSQENFERRNHRRVIKVWDADRGAIDLWLRYLRRNGVGGVGMRAEVFEWVEVGEVGKELGALGEKMQKAAEGMGREVEEKAEQLKKEFSEKAEEQSGEKETEEQSGGEKEAEVKQEERENVKKVEETVDGA</sequence>
<feature type="compositionally biased region" description="Basic and acidic residues" evidence="4">
    <location>
        <begin position="204"/>
        <end position="233"/>
    </location>
</feature>
<comment type="caution">
    <text evidence="6">The sequence shown here is derived from an EMBL/GenBank/DDBJ whole genome shotgun (WGS) entry which is preliminary data.</text>
</comment>
<dbReference type="PANTHER" id="PTHR11700">
    <property type="entry name" value="30S RIBOSOMAL PROTEIN S10 FAMILY MEMBER"/>
    <property type="match status" value="1"/>
</dbReference>
<dbReference type="Pfam" id="PF00338">
    <property type="entry name" value="Ribosomal_S10"/>
    <property type="match status" value="1"/>
</dbReference>
<evidence type="ECO:0000313" key="7">
    <source>
        <dbReference type="Proteomes" id="UP001164286"/>
    </source>
</evidence>
<dbReference type="Proteomes" id="UP001164286">
    <property type="component" value="Unassembled WGS sequence"/>
</dbReference>
<evidence type="ECO:0000256" key="1">
    <source>
        <dbReference type="ARBA" id="ARBA00007102"/>
    </source>
</evidence>
<dbReference type="GO" id="GO:0005840">
    <property type="term" value="C:ribosome"/>
    <property type="evidence" value="ECO:0007669"/>
    <property type="project" value="UniProtKB-KW"/>
</dbReference>
<gene>
    <name evidence="6" type="ORF">MKK02DRAFT_38390</name>
</gene>
<dbReference type="AlphaFoldDB" id="A0AA38LSV7"/>
<dbReference type="GO" id="GO:0006412">
    <property type="term" value="P:translation"/>
    <property type="evidence" value="ECO:0007669"/>
    <property type="project" value="InterPro"/>
</dbReference>
<dbReference type="GO" id="GO:0003735">
    <property type="term" value="F:structural constituent of ribosome"/>
    <property type="evidence" value="ECO:0007669"/>
    <property type="project" value="InterPro"/>
</dbReference>
<keyword evidence="2 6" id="KW-0689">Ribosomal protein</keyword>
<organism evidence="6 7">
    <name type="scientific">Dioszegia hungarica</name>
    <dbReference type="NCBI Taxonomy" id="4972"/>
    <lineage>
        <taxon>Eukaryota</taxon>
        <taxon>Fungi</taxon>
        <taxon>Dikarya</taxon>
        <taxon>Basidiomycota</taxon>
        <taxon>Agaricomycotina</taxon>
        <taxon>Tremellomycetes</taxon>
        <taxon>Tremellales</taxon>
        <taxon>Bulleribasidiaceae</taxon>
        <taxon>Dioszegia</taxon>
    </lineage>
</organism>
<dbReference type="HAMAP" id="MF_00508">
    <property type="entry name" value="Ribosomal_uS10"/>
    <property type="match status" value="1"/>
</dbReference>
<dbReference type="GeneID" id="77729282"/>
<comment type="similarity">
    <text evidence="1">Belongs to the universal ribosomal protein uS10 family.</text>
</comment>
<dbReference type="InterPro" id="IPR001848">
    <property type="entry name" value="Ribosomal_uS10"/>
</dbReference>
<evidence type="ECO:0000256" key="4">
    <source>
        <dbReference type="SAM" id="MobiDB-lite"/>
    </source>
</evidence>
<name>A0AA38LSV7_9TREE</name>
<keyword evidence="7" id="KW-1185">Reference proteome</keyword>
<proteinExistence type="inferred from homology"/>
<evidence type="ECO:0000259" key="5">
    <source>
        <dbReference type="SMART" id="SM01403"/>
    </source>
</evidence>
<dbReference type="InterPro" id="IPR027486">
    <property type="entry name" value="Ribosomal_uS10_dom"/>
</dbReference>
<dbReference type="InterPro" id="IPR036838">
    <property type="entry name" value="Ribosomal_uS10_dom_sf"/>
</dbReference>
<accession>A0AA38LSV7</accession>
<feature type="region of interest" description="Disordered" evidence="4">
    <location>
        <begin position="204"/>
        <end position="265"/>
    </location>
</feature>
<evidence type="ECO:0000256" key="3">
    <source>
        <dbReference type="ARBA" id="ARBA00023274"/>
    </source>
</evidence>
<dbReference type="Gene3D" id="3.30.70.600">
    <property type="entry name" value="Ribosomal protein S10 domain"/>
    <property type="match status" value="1"/>
</dbReference>
<feature type="compositionally biased region" description="Basic and acidic residues" evidence="4">
    <location>
        <begin position="240"/>
        <end position="265"/>
    </location>
</feature>
<keyword evidence="3" id="KW-0687">Ribonucleoprotein</keyword>